<accession>A0A8H6ZDF5</accession>
<protein>
    <recommendedName>
        <fullName evidence="1">DUF7730 domain-containing protein</fullName>
    </recommendedName>
</protein>
<dbReference type="OrthoDB" id="2916672at2759"/>
<dbReference type="EMBL" id="JACAZH010000002">
    <property type="protein sequence ID" value="KAF7375274.1"/>
    <property type="molecule type" value="Genomic_DNA"/>
</dbReference>
<gene>
    <name evidence="2" type="ORF">MSAN_00414200</name>
</gene>
<feature type="domain" description="DUF7730" evidence="1">
    <location>
        <begin position="59"/>
        <end position="223"/>
    </location>
</feature>
<reference evidence="2" key="1">
    <citation type="submission" date="2020-05" db="EMBL/GenBank/DDBJ databases">
        <title>Mycena genomes resolve the evolution of fungal bioluminescence.</title>
        <authorList>
            <person name="Tsai I.J."/>
        </authorList>
    </citation>
    <scope>NUCLEOTIDE SEQUENCE</scope>
    <source>
        <strain evidence="2">160909Yilan</strain>
    </source>
</reference>
<dbReference type="Pfam" id="PF24864">
    <property type="entry name" value="DUF7730"/>
    <property type="match status" value="1"/>
</dbReference>
<sequence>MPSRFRFKSLALRLKSLLKARFRHGRVAPRPTTPPSPPRVNMTPLPMSRIDIHDKPLAEQPQSCLLLDLPLELRECIYDAALCGRWIRIKAEEKQNRLVSRWSWFDPFGNAEDIDEAGDTDSLKSDPTAEIPISLLLTCRQVHIEALPILYQRTTFCFPALNFDSLFDASLGRYSLLNIRRLSIYVPYMYGGSYDFDDQSTWPTVFPLIHKMPHLESLALDFGKTIFTASGFFADSEVKMHTVWAHAVLSIRGLRHFRLSIKFVEGVSPEREREIEQRFQRLMVGPGADERYQAFLEDWLQGK</sequence>
<evidence type="ECO:0000259" key="1">
    <source>
        <dbReference type="Pfam" id="PF24864"/>
    </source>
</evidence>
<evidence type="ECO:0000313" key="3">
    <source>
        <dbReference type="Proteomes" id="UP000623467"/>
    </source>
</evidence>
<name>A0A8H6ZDF5_9AGAR</name>
<evidence type="ECO:0000313" key="2">
    <source>
        <dbReference type="EMBL" id="KAF7375274.1"/>
    </source>
</evidence>
<organism evidence="2 3">
    <name type="scientific">Mycena sanguinolenta</name>
    <dbReference type="NCBI Taxonomy" id="230812"/>
    <lineage>
        <taxon>Eukaryota</taxon>
        <taxon>Fungi</taxon>
        <taxon>Dikarya</taxon>
        <taxon>Basidiomycota</taxon>
        <taxon>Agaricomycotina</taxon>
        <taxon>Agaricomycetes</taxon>
        <taxon>Agaricomycetidae</taxon>
        <taxon>Agaricales</taxon>
        <taxon>Marasmiineae</taxon>
        <taxon>Mycenaceae</taxon>
        <taxon>Mycena</taxon>
    </lineage>
</organism>
<dbReference type="AlphaFoldDB" id="A0A8H6ZDF5"/>
<dbReference type="Proteomes" id="UP000623467">
    <property type="component" value="Unassembled WGS sequence"/>
</dbReference>
<dbReference type="PANTHER" id="PTHR38790">
    <property type="entry name" value="2EXR DOMAIN-CONTAINING PROTEIN-RELATED"/>
    <property type="match status" value="1"/>
</dbReference>
<proteinExistence type="predicted"/>
<dbReference type="InterPro" id="IPR056632">
    <property type="entry name" value="DUF7730"/>
</dbReference>
<keyword evidence="3" id="KW-1185">Reference proteome</keyword>
<comment type="caution">
    <text evidence="2">The sequence shown here is derived from an EMBL/GenBank/DDBJ whole genome shotgun (WGS) entry which is preliminary data.</text>
</comment>